<organism evidence="1 2">
    <name type="scientific">Crossiella equi</name>
    <dbReference type="NCBI Taxonomy" id="130796"/>
    <lineage>
        <taxon>Bacteria</taxon>
        <taxon>Bacillati</taxon>
        <taxon>Actinomycetota</taxon>
        <taxon>Actinomycetes</taxon>
        <taxon>Pseudonocardiales</taxon>
        <taxon>Pseudonocardiaceae</taxon>
        <taxon>Crossiella</taxon>
    </lineage>
</organism>
<dbReference type="RefSeq" id="WP_086781279.1">
    <property type="nucleotide sequence ID" value="NZ_JAGIOO010000001.1"/>
</dbReference>
<dbReference type="NCBIfam" id="NF038070">
    <property type="entry name" value="LmbU_fam_TF"/>
    <property type="match status" value="1"/>
</dbReference>
<comment type="caution">
    <text evidence="1">The sequence shown here is derived from an EMBL/GenBank/DDBJ whole genome shotgun (WGS) entry which is preliminary data.</text>
</comment>
<evidence type="ECO:0000313" key="2">
    <source>
        <dbReference type="Proteomes" id="UP001519363"/>
    </source>
</evidence>
<accession>A0ABS5AAA1</accession>
<keyword evidence="2" id="KW-1185">Reference proteome</keyword>
<sequence length="173" mass="20317">MPLTAWKRLGRQIFIISDASGWWLGDWLIYGQKQYPDCYKRAIAETALDYQTLRNYAWVARRFHPSRRRARLSFQHHAEVASLPEQEQDTWLAQAERSGWSRNELRRQIKLMRDPGAGAKEITHIQMKLITEQKQLWQEAAQRQDQDLLAWIFTVLDTAASQVLDVPQEAARL</sequence>
<gene>
    <name evidence="1" type="ORF">JOF53_002373</name>
</gene>
<protein>
    <submittedName>
        <fullName evidence="1">Uncharacterized protein</fullName>
    </submittedName>
</protein>
<dbReference type="InterPro" id="IPR049735">
    <property type="entry name" value="NovE/LmbU-like"/>
</dbReference>
<name>A0ABS5AAA1_9PSEU</name>
<dbReference type="Proteomes" id="UP001519363">
    <property type="component" value="Unassembled WGS sequence"/>
</dbReference>
<evidence type="ECO:0000313" key="1">
    <source>
        <dbReference type="EMBL" id="MBP2473501.1"/>
    </source>
</evidence>
<proteinExistence type="predicted"/>
<dbReference type="EMBL" id="JAGIOO010000001">
    <property type="protein sequence ID" value="MBP2473501.1"/>
    <property type="molecule type" value="Genomic_DNA"/>
</dbReference>
<reference evidence="1 2" key="1">
    <citation type="submission" date="2021-03" db="EMBL/GenBank/DDBJ databases">
        <title>Sequencing the genomes of 1000 actinobacteria strains.</title>
        <authorList>
            <person name="Klenk H.-P."/>
        </authorList>
    </citation>
    <scope>NUCLEOTIDE SEQUENCE [LARGE SCALE GENOMIC DNA]</scope>
    <source>
        <strain evidence="1 2">DSM 44580</strain>
    </source>
</reference>